<evidence type="ECO:0000256" key="4">
    <source>
        <dbReference type="ARBA" id="ARBA00022692"/>
    </source>
</evidence>
<evidence type="ECO:0000256" key="7">
    <source>
        <dbReference type="RuleBase" id="RU363032"/>
    </source>
</evidence>
<name>A0A1M7LEJ6_9BACI</name>
<dbReference type="RefSeq" id="WP_084543368.1">
    <property type="nucleotide sequence ID" value="NZ_FRCZ01000001.1"/>
</dbReference>
<dbReference type="PANTHER" id="PTHR32243:SF18">
    <property type="entry name" value="INNER MEMBRANE ABC TRANSPORTER PERMEASE PROTEIN YCJP"/>
    <property type="match status" value="1"/>
</dbReference>
<dbReference type="InterPro" id="IPR035906">
    <property type="entry name" value="MetI-like_sf"/>
</dbReference>
<feature type="transmembrane region" description="Helical" evidence="7">
    <location>
        <begin position="197"/>
        <end position="222"/>
    </location>
</feature>
<evidence type="ECO:0000313" key="10">
    <source>
        <dbReference type="Proteomes" id="UP000184184"/>
    </source>
</evidence>
<evidence type="ECO:0000256" key="2">
    <source>
        <dbReference type="ARBA" id="ARBA00022448"/>
    </source>
</evidence>
<evidence type="ECO:0000259" key="8">
    <source>
        <dbReference type="PROSITE" id="PS50928"/>
    </source>
</evidence>
<evidence type="ECO:0000313" key="9">
    <source>
        <dbReference type="EMBL" id="SHM76552.1"/>
    </source>
</evidence>
<dbReference type="PROSITE" id="PS50928">
    <property type="entry name" value="ABC_TM1"/>
    <property type="match status" value="1"/>
</dbReference>
<comment type="similarity">
    <text evidence="7">Belongs to the binding-protein-dependent transport system permease family.</text>
</comment>
<dbReference type="EMBL" id="FRCZ01000001">
    <property type="protein sequence ID" value="SHM76552.1"/>
    <property type="molecule type" value="Genomic_DNA"/>
</dbReference>
<organism evidence="9 10">
    <name type="scientific">Gracilibacillus kekensis</name>
    <dbReference type="NCBI Taxonomy" id="1027249"/>
    <lineage>
        <taxon>Bacteria</taxon>
        <taxon>Bacillati</taxon>
        <taxon>Bacillota</taxon>
        <taxon>Bacilli</taxon>
        <taxon>Bacillales</taxon>
        <taxon>Bacillaceae</taxon>
        <taxon>Gracilibacillus</taxon>
    </lineage>
</organism>
<keyword evidence="4 7" id="KW-0812">Transmembrane</keyword>
<keyword evidence="5 7" id="KW-1133">Transmembrane helix</keyword>
<feature type="transmembrane region" description="Helical" evidence="7">
    <location>
        <begin position="25"/>
        <end position="46"/>
    </location>
</feature>
<dbReference type="InterPro" id="IPR050901">
    <property type="entry name" value="BP-dep_ABC_trans_perm"/>
</dbReference>
<evidence type="ECO:0000256" key="5">
    <source>
        <dbReference type="ARBA" id="ARBA00022989"/>
    </source>
</evidence>
<evidence type="ECO:0000256" key="3">
    <source>
        <dbReference type="ARBA" id="ARBA00022475"/>
    </source>
</evidence>
<evidence type="ECO:0000256" key="6">
    <source>
        <dbReference type="ARBA" id="ARBA00023136"/>
    </source>
</evidence>
<reference evidence="9 10" key="1">
    <citation type="submission" date="2016-11" db="EMBL/GenBank/DDBJ databases">
        <authorList>
            <person name="Jaros S."/>
            <person name="Januszkiewicz K."/>
            <person name="Wedrychowicz H."/>
        </authorList>
    </citation>
    <scope>NUCLEOTIDE SEQUENCE [LARGE SCALE GENOMIC DNA]</scope>
    <source>
        <strain evidence="9 10">CGMCC 1.10681</strain>
    </source>
</reference>
<dbReference type="GO" id="GO:0055085">
    <property type="term" value="P:transmembrane transport"/>
    <property type="evidence" value="ECO:0007669"/>
    <property type="project" value="InterPro"/>
</dbReference>
<keyword evidence="6 7" id="KW-0472">Membrane</keyword>
<dbReference type="OrthoDB" id="9810086at2"/>
<dbReference type="Gene3D" id="1.10.3720.10">
    <property type="entry name" value="MetI-like"/>
    <property type="match status" value="1"/>
</dbReference>
<dbReference type="SUPFAM" id="SSF161098">
    <property type="entry name" value="MetI-like"/>
    <property type="match status" value="1"/>
</dbReference>
<keyword evidence="10" id="KW-1185">Reference proteome</keyword>
<comment type="subcellular location">
    <subcellularLocation>
        <location evidence="1 7">Cell membrane</location>
        <topology evidence="1 7">Multi-pass membrane protein</topology>
    </subcellularLocation>
</comment>
<dbReference type="AlphaFoldDB" id="A0A1M7LEJ6"/>
<protein>
    <submittedName>
        <fullName evidence="9">Carbohydrate ABC transporter membrane protein 2, CUT1 family</fullName>
    </submittedName>
</protein>
<dbReference type="GO" id="GO:0005886">
    <property type="term" value="C:plasma membrane"/>
    <property type="evidence" value="ECO:0007669"/>
    <property type="project" value="UniProtKB-SubCell"/>
</dbReference>
<sequence length="290" mass="32193">MESLTNTTQDKKSLFQWIRKYNKQFIGIITTILALLFISPYIYIILTSIKPSSEAISNSPTFFPRELSIENYISMFNQMPILSYFFNSFITAFVSTVLSVFLGALAAYGLARFSSKLGNVFLLITLCIRMVPMISIAIPMYIIINSMGLIDTHAALIITYTSINVPFAIWLMMGFFNNIPKEFDEAARIDGCNIFTSFLKVILPVSLPGLATTSIFCFMLAWNDFLFALLLTSTNAKTATVGISEFLTAYNLDLGPMTAAAVSFSLPVMIFSILVQRYIVSGMTLGSVKG</sequence>
<dbReference type="Pfam" id="PF00528">
    <property type="entry name" value="BPD_transp_1"/>
    <property type="match status" value="1"/>
</dbReference>
<feature type="transmembrane region" description="Helical" evidence="7">
    <location>
        <begin position="156"/>
        <end position="176"/>
    </location>
</feature>
<feature type="transmembrane region" description="Helical" evidence="7">
    <location>
        <begin position="120"/>
        <end position="144"/>
    </location>
</feature>
<evidence type="ECO:0000256" key="1">
    <source>
        <dbReference type="ARBA" id="ARBA00004651"/>
    </source>
</evidence>
<gene>
    <name evidence="9" type="ORF">SAMN05216179_1051</name>
</gene>
<dbReference type="STRING" id="1027249.SAMN05216179_1051"/>
<accession>A0A1M7LEJ6</accession>
<dbReference type="PANTHER" id="PTHR32243">
    <property type="entry name" value="MALTOSE TRANSPORT SYSTEM PERMEASE-RELATED"/>
    <property type="match status" value="1"/>
</dbReference>
<feature type="transmembrane region" description="Helical" evidence="7">
    <location>
        <begin position="254"/>
        <end position="275"/>
    </location>
</feature>
<proteinExistence type="inferred from homology"/>
<keyword evidence="2 7" id="KW-0813">Transport</keyword>
<dbReference type="CDD" id="cd06261">
    <property type="entry name" value="TM_PBP2"/>
    <property type="match status" value="1"/>
</dbReference>
<feature type="domain" description="ABC transmembrane type-1" evidence="8">
    <location>
        <begin position="85"/>
        <end position="275"/>
    </location>
</feature>
<feature type="transmembrane region" description="Helical" evidence="7">
    <location>
        <begin position="84"/>
        <end position="108"/>
    </location>
</feature>
<keyword evidence="3" id="KW-1003">Cell membrane</keyword>
<dbReference type="InterPro" id="IPR000515">
    <property type="entry name" value="MetI-like"/>
</dbReference>
<dbReference type="Proteomes" id="UP000184184">
    <property type="component" value="Unassembled WGS sequence"/>
</dbReference>